<organism evidence="2 3">
    <name type="scientific">Lentinus tigrinus ALCF2SS1-6</name>
    <dbReference type="NCBI Taxonomy" id="1328759"/>
    <lineage>
        <taxon>Eukaryota</taxon>
        <taxon>Fungi</taxon>
        <taxon>Dikarya</taxon>
        <taxon>Basidiomycota</taxon>
        <taxon>Agaricomycotina</taxon>
        <taxon>Agaricomycetes</taxon>
        <taxon>Polyporales</taxon>
        <taxon>Polyporaceae</taxon>
        <taxon>Lentinus</taxon>
    </lineage>
</organism>
<dbReference type="EMBL" id="ML122273">
    <property type="protein sequence ID" value="RPD58802.1"/>
    <property type="molecule type" value="Genomic_DNA"/>
</dbReference>
<gene>
    <name evidence="2" type="ORF">L227DRAFT_576834</name>
</gene>
<keyword evidence="1" id="KW-0472">Membrane</keyword>
<sequence>MSNSNKVQLSTLTCCGYRAIVTDKKFRQRSNEGSGVVHFEIELIVRWYGKAMVVLGGTMPSFSETGTYTSLIVLRENTKCCRSCHSRDGWIVAVLMRAAWVCREAGADLARAVEELSSHEGSLPRSVISELGQFLFMLRFSRKATVGLPMFLCFVIHPTVMRVFSTKLCT</sequence>
<evidence type="ECO:0000313" key="2">
    <source>
        <dbReference type="EMBL" id="RPD58802.1"/>
    </source>
</evidence>
<dbReference type="Proteomes" id="UP000313359">
    <property type="component" value="Unassembled WGS sequence"/>
</dbReference>
<keyword evidence="1" id="KW-1133">Transmembrane helix</keyword>
<dbReference type="AlphaFoldDB" id="A0A5C2S577"/>
<accession>A0A5C2S577</accession>
<name>A0A5C2S577_9APHY</name>
<protein>
    <submittedName>
        <fullName evidence="2">Uncharacterized protein</fullName>
    </submittedName>
</protein>
<evidence type="ECO:0000313" key="3">
    <source>
        <dbReference type="Proteomes" id="UP000313359"/>
    </source>
</evidence>
<evidence type="ECO:0000256" key="1">
    <source>
        <dbReference type="SAM" id="Phobius"/>
    </source>
</evidence>
<reference evidence="2" key="1">
    <citation type="journal article" date="2018" name="Genome Biol. Evol.">
        <title>Genomics and development of Lentinus tigrinus, a white-rot wood-decaying mushroom with dimorphic fruiting bodies.</title>
        <authorList>
            <person name="Wu B."/>
            <person name="Xu Z."/>
            <person name="Knudson A."/>
            <person name="Carlson A."/>
            <person name="Chen N."/>
            <person name="Kovaka S."/>
            <person name="LaButti K."/>
            <person name="Lipzen A."/>
            <person name="Pennachio C."/>
            <person name="Riley R."/>
            <person name="Schakwitz W."/>
            <person name="Umezawa K."/>
            <person name="Ohm R.A."/>
            <person name="Grigoriev I.V."/>
            <person name="Nagy L.G."/>
            <person name="Gibbons J."/>
            <person name="Hibbett D."/>
        </authorList>
    </citation>
    <scope>NUCLEOTIDE SEQUENCE [LARGE SCALE GENOMIC DNA]</scope>
    <source>
        <strain evidence="2">ALCF2SS1-6</strain>
    </source>
</reference>
<keyword evidence="3" id="KW-1185">Reference proteome</keyword>
<proteinExistence type="predicted"/>
<keyword evidence="1" id="KW-0812">Transmembrane</keyword>
<feature type="transmembrane region" description="Helical" evidence="1">
    <location>
        <begin position="144"/>
        <end position="164"/>
    </location>
</feature>